<feature type="domain" description="Glycoside hydrolase family 5" evidence="6">
    <location>
        <begin position="67"/>
        <end position="324"/>
    </location>
</feature>
<dbReference type="InterPro" id="IPR050386">
    <property type="entry name" value="Glycosyl_hydrolase_5"/>
</dbReference>
<dbReference type="AlphaFoldDB" id="A0A399QYX0"/>
<keyword evidence="1 5" id="KW-0732">Signal</keyword>
<evidence type="ECO:0000256" key="4">
    <source>
        <dbReference type="RuleBase" id="RU361153"/>
    </source>
</evidence>
<evidence type="ECO:0000256" key="2">
    <source>
        <dbReference type="ARBA" id="ARBA00022801"/>
    </source>
</evidence>
<dbReference type="Gene3D" id="3.20.20.80">
    <property type="entry name" value="Glycosidases"/>
    <property type="match status" value="1"/>
</dbReference>
<dbReference type="GO" id="GO:0008422">
    <property type="term" value="F:beta-glucosidase activity"/>
    <property type="evidence" value="ECO:0007669"/>
    <property type="project" value="TreeGrafter"/>
</dbReference>
<evidence type="ECO:0000259" key="6">
    <source>
        <dbReference type="Pfam" id="PF00150"/>
    </source>
</evidence>
<dbReference type="InterPro" id="IPR001547">
    <property type="entry name" value="Glyco_hydro_5"/>
</dbReference>
<dbReference type="Proteomes" id="UP000265431">
    <property type="component" value="Unassembled WGS sequence"/>
</dbReference>
<dbReference type="PROSITE" id="PS51257">
    <property type="entry name" value="PROKAR_LIPOPROTEIN"/>
    <property type="match status" value="1"/>
</dbReference>
<evidence type="ECO:0000256" key="1">
    <source>
        <dbReference type="ARBA" id="ARBA00022729"/>
    </source>
</evidence>
<dbReference type="GO" id="GO:0005576">
    <property type="term" value="C:extracellular region"/>
    <property type="evidence" value="ECO:0007669"/>
    <property type="project" value="TreeGrafter"/>
</dbReference>
<accession>A0A399QYX0</accession>
<name>A0A399QYX0_9PROT</name>
<sequence>MRQQCKNCPRRLPMLVRFASSALALTLMACSGPSSSAAPRGEMRVPASPVQRCMNLGGALEAPNEGDWGYSIRAEDLETIKAAGFDTVRLPVRWDVHAMQRAPYTIRQDHIDRVKEVITQADAAGLQTIVDLHHYNDLMSHPDAHYERLFAMWRQIAEALQDAPDSVILELLNEPNDRMTVERTDAVNAELLSIVREYHPGRWVVVGSAGWGSLSALLDSNPPEDDRIILTFHSYEPYDFTHQGAFFADPPPPTGTRWGTVAEYSEINAGAEAAARFASEQGHPMLLGEFGVYEEVPLDQRAVWTRAMRKAAEDRGIGWCYWDFATTFKAYNLERDEWIYSIKSALLDN</sequence>
<dbReference type="PANTHER" id="PTHR31297">
    <property type="entry name" value="GLUCAN ENDO-1,6-BETA-GLUCOSIDASE B"/>
    <property type="match status" value="1"/>
</dbReference>
<dbReference type="PANTHER" id="PTHR31297:SF17">
    <property type="entry name" value="ENDOGLUCANASE"/>
    <property type="match status" value="1"/>
</dbReference>
<feature type="chain" id="PRO_5017433404" evidence="5">
    <location>
        <begin position="37"/>
        <end position="349"/>
    </location>
</feature>
<gene>
    <name evidence="7" type="ORF">D1224_06805</name>
</gene>
<proteinExistence type="inferred from homology"/>
<dbReference type="GO" id="GO:0009986">
    <property type="term" value="C:cell surface"/>
    <property type="evidence" value="ECO:0007669"/>
    <property type="project" value="TreeGrafter"/>
</dbReference>
<dbReference type="GO" id="GO:0009251">
    <property type="term" value="P:glucan catabolic process"/>
    <property type="evidence" value="ECO:0007669"/>
    <property type="project" value="TreeGrafter"/>
</dbReference>
<keyword evidence="8" id="KW-1185">Reference proteome</keyword>
<comment type="similarity">
    <text evidence="4">Belongs to the glycosyl hydrolase 5 (cellulase A) family.</text>
</comment>
<keyword evidence="2 4" id="KW-0378">Hydrolase</keyword>
<comment type="caution">
    <text evidence="7">The sequence shown here is derived from an EMBL/GenBank/DDBJ whole genome shotgun (WGS) entry which is preliminary data.</text>
</comment>
<protein>
    <submittedName>
        <fullName evidence="7">Glycoside hydrolase family 5 protein</fullName>
    </submittedName>
</protein>
<reference evidence="7 8" key="1">
    <citation type="submission" date="2018-08" db="EMBL/GenBank/DDBJ databases">
        <title>Henriciella mobilis sp. nov., isolated from seawater.</title>
        <authorList>
            <person name="Cheng H."/>
            <person name="Wu Y.-H."/>
            <person name="Xu X.-W."/>
            <person name="Guo L.-L."/>
        </authorList>
    </citation>
    <scope>NUCLEOTIDE SEQUENCE [LARGE SCALE GENOMIC DNA]</scope>
    <source>
        <strain evidence="7 8">CCUG66934</strain>
    </source>
</reference>
<organism evidence="7 8">
    <name type="scientific">Henriciella barbarensis</name>
    <dbReference type="NCBI Taxonomy" id="86342"/>
    <lineage>
        <taxon>Bacteria</taxon>
        <taxon>Pseudomonadati</taxon>
        <taxon>Pseudomonadota</taxon>
        <taxon>Alphaproteobacteria</taxon>
        <taxon>Hyphomonadales</taxon>
        <taxon>Hyphomonadaceae</taxon>
        <taxon>Henriciella</taxon>
    </lineage>
</organism>
<dbReference type="OrthoDB" id="9800955at2"/>
<dbReference type="EMBL" id="QWGB01000005">
    <property type="protein sequence ID" value="RIJ23953.1"/>
    <property type="molecule type" value="Genomic_DNA"/>
</dbReference>
<dbReference type="Pfam" id="PF00150">
    <property type="entry name" value="Cellulase"/>
    <property type="match status" value="1"/>
</dbReference>
<dbReference type="InterPro" id="IPR017853">
    <property type="entry name" value="GH"/>
</dbReference>
<evidence type="ECO:0000256" key="5">
    <source>
        <dbReference type="SAM" id="SignalP"/>
    </source>
</evidence>
<keyword evidence="3 4" id="KW-0326">Glycosidase</keyword>
<dbReference type="InterPro" id="IPR018087">
    <property type="entry name" value="Glyco_hydro_5_CS"/>
</dbReference>
<evidence type="ECO:0000256" key="3">
    <source>
        <dbReference type="ARBA" id="ARBA00023295"/>
    </source>
</evidence>
<dbReference type="SUPFAM" id="SSF51445">
    <property type="entry name" value="(Trans)glycosidases"/>
    <property type="match status" value="1"/>
</dbReference>
<evidence type="ECO:0000313" key="7">
    <source>
        <dbReference type="EMBL" id="RIJ23953.1"/>
    </source>
</evidence>
<feature type="signal peptide" evidence="5">
    <location>
        <begin position="1"/>
        <end position="36"/>
    </location>
</feature>
<dbReference type="PROSITE" id="PS00659">
    <property type="entry name" value="GLYCOSYL_HYDROL_F5"/>
    <property type="match status" value="1"/>
</dbReference>
<evidence type="ECO:0000313" key="8">
    <source>
        <dbReference type="Proteomes" id="UP000265431"/>
    </source>
</evidence>